<organism evidence="9 10">
    <name type="scientific">Catalinimonas alkaloidigena</name>
    <dbReference type="NCBI Taxonomy" id="1075417"/>
    <lineage>
        <taxon>Bacteria</taxon>
        <taxon>Pseudomonadati</taxon>
        <taxon>Bacteroidota</taxon>
        <taxon>Cytophagia</taxon>
        <taxon>Cytophagales</taxon>
        <taxon>Catalimonadaceae</taxon>
        <taxon>Catalinimonas</taxon>
    </lineage>
</organism>
<evidence type="ECO:0000256" key="1">
    <source>
        <dbReference type="ARBA" id="ARBA00004651"/>
    </source>
</evidence>
<keyword evidence="10" id="KW-1185">Reference proteome</keyword>
<dbReference type="Pfam" id="PF02687">
    <property type="entry name" value="FtsX"/>
    <property type="match status" value="1"/>
</dbReference>
<evidence type="ECO:0000256" key="6">
    <source>
        <dbReference type="SAM" id="Phobius"/>
    </source>
</evidence>
<dbReference type="InterPro" id="IPR003838">
    <property type="entry name" value="ABC3_permease_C"/>
</dbReference>
<evidence type="ECO:0000256" key="5">
    <source>
        <dbReference type="ARBA" id="ARBA00023136"/>
    </source>
</evidence>
<evidence type="ECO:0000259" key="8">
    <source>
        <dbReference type="Pfam" id="PF12704"/>
    </source>
</evidence>
<dbReference type="EMBL" id="FNFO01000003">
    <property type="protein sequence ID" value="SDK60529.1"/>
    <property type="molecule type" value="Genomic_DNA"/>
</dbReference>
<evidence type="ECO:0000313" key="9">
    <source>
        <dbReference type="EMBL" id="SDK60529.1"/>
    </source>
</evidence>
<name>A0A1G9D9F0_9BACT</name>
<dbReference type="STRING" id="1075417.SAMN05421823_10345"/>
<feature type="domain" description="MacB-like periplasmic core" evidence="8">
    <location>
        <begin position="26"/>
        <end position="239"/>
    </location>
</feature>
<evidence type="ECO:0000313" key="10">
    <source>
        <dbReference type="Proteomes" id="UP000198510"/>
    </source>
</evidence>
<evidence type="ECO:0000256" key="4">
    <source>
        <dbReference type="ARBA" id="ARBA00022989"/>
    </source>
</evidence>
<dbReference type="OrthoDB" id="9770036at2"/>
<feature type="transmembrane region" description="Helical" evidence="6">
    <location>
        <begin position="287"/>
        <end position="315"/>
    </location>
</feature>
<keyword evidence="2" id="KW-1003">Cell membrane</keyword>
<keyword evidence="4 6" id="KW-1133">Transmembrane helix</keyword>
<sequence>MLKLFKLTWESFRFAAQALRSNLLRTTLSLLGVTIGIFSIIAVYTLVDSLERGIRESVAFLGDDVIYVQKWPWSFGPNYPWWKYVNRPEPDMQDFRFLQTHLESHNGLAVFSDQGGQTIRYRNNSISDANLEGITYEFNKVSSVPIESGRYFSYQETERGRPVAIIGAEIAENLFGGRDPIGQTIKIKSLPFTVVGVMERQGSNLLDAPSVDNNCLIPLPVFSKFFASSIRGSLVIAVKGREEDQDLMGLEGELQGLMRAARGLKPRQEDDFALNRPEMVANQITSIFSVVTLTGTVIGLFSILVGGFGIANIMFVSVRERTNLIGIQKALGAKNYFILFQFLFEAILLSIIGGLTGLLLVFLLTFIPLGSLNVVLTVKNIIVGLAISTVIGVLSGIVPAIIASMMNPVEAIRSS</sequence>
<dbReference type="AlphaFoldDB" id="A0A1G9D9F0"/>
<keyword evidence="5 6" id="KW-0472">Membrane</keyword>
<evidence type="ECO:0000256" key="2">
    <source>
        <dbReference type="ARBA" id="ARBA00022475"/>
    </source>
</evidence>
<dbReference type="PANTHER" id="PTHR30572">
    <property type="entry name" value="MEMBRANE COMPONENT OF TRANSPORTER-RELATED"/>
    <property type="match status" value="1"/>
</dbReference>
<dbReference type="GO" id="GO:0022857">
    <property type="term" value="F:transmembrane transporter activity"/>
    <property type="evidence" value="ECO:0007669"/>
    <property type="project" value="TreeGrafter"/>
</dbReference>
<accession>A0A1G9D9F0</accession>
<keyword evidence="3 6" id="KW-0812">Transmembrane</keyword>
<evidence type="ECO:0000259" key="7">
    <source>
        <dbReference type="Pfam" id="PF02687"/>
    </source>
</evidence>
<feature type="transmembrane region" description="Helical" evidence="6">
    <location>
        <begin position="381"/>
        <end position="403"/>
    </location>
</feature>
<evidence type="ECO:0000256" key="3">
    <source>
        <dbReference type="ARBA" id="ARBA00022692"/>
    </source>
</evidence>
<reference evidence="9 10" key="1">
    <citation type="submission" date="2016-10" db="EMBL/GenBank/DDBJ databases">
        <authorList>
            <person name="de Groot N.N."/>
        </authorList>
    </citation>
    <scope>NUCLEOTIDE SEQUENCE [LARGE SCALE GENOMIC DNA]</scope>
    <source>
        <strain evidence="9 10">DSM 25186</strain>
    </source>
</reference>
<feature type="domain" description="ABC3 transporter permease C-terminal" evidence="7">
    <location>
        <begin position="297"/>
        <end position="408"/>
    </location>
</feature>
<dbReference type="PANTHER" id="PTHR30572:SF15">
    <property type="entry name" value="ABC TRANSPORTER PERMEASE"/>
    <property type="match status" value="1"/>
</dbReference>
<protein>
    <submittedName>
        <fullName evidence="9">Putative ABC transport system permease protein</fullName>
    </submittedName>
</protein>
<dbReference type="InterPro" id="IPR025857">
    <property type="entry name" value="MacB_PCD"/>
</dbReference>
<dbReference type="InterPro" id="IPR050250">
    <property type="entry name" value="Macrolide_Exporter_MacB"/>
</dbReference>
<feature type="transmembrane region" description="Helical" evidence="6">
    <location>
        <begin position="336"/>
        <end position="369"/>
    </location>
</feature>
<dbReference type="Pfam" id="PF12704">
    <property type="entry name" value="MacB_PCD"/>
    <property type="match status" value="1"/>
</dbReference>
<comment type="subcellular location">
    <subcellularLocation>
        <location evidence="1">Cell membrane</location>
        <topology evidence="1">Multi-pass membrane protein</topology>
    </subcellularLocation>
</comment>
<dbReference type="GO" id="GO:0005886">
    <property type="term" value="C:plasma membrane"/>
    <property type="evidence" value="ECO:0007669"/>
    <property type="project" value="UniProtKB-SubCell"/>
</dbReference>
<feature type="transmembrane region" description="Helical" evidence="6">
    <location>
        <begin position="28"/>
        <end position="47"/>
    </location>
</feature>
<proteinExistence type="predicted"/>
<dbReference type="Proteomes" id="UP000198510">
    <property type="component" value="Unassembled WGS sequence"/>
</dbReference>
<gene>
    <name evidence="9" type="ORF">SAMN05421823_10345</name>
</gene>